<name>A0ABD0ZCE9_CARAN</name>
<feature type="domain" description="Reverse transcriptase zinc-binding" evidence="1">
    <location>
        <begin position="50"/>
        <end position="125"/>
    </location>
</feature>
<organism evidence="2 3">
    <name type="scientific">Cardamine amara subsp. amara</name>
    <dbReference type="NCBI Taxonomy" id="228776"/>
    <lineage>
        <taxon>Eukaryota</taxon>
        <taxon>Viridiplantae</taxon>
        <taxon>Streptophyta</taxon>
        <taxon>Embryophyta</taxon>
        <taxon>Tracheophyta</taxon>
        <taxon>Spermatophyta</taxon>
        <taxon>Magnoliopsida</taxon>
        <taxon>eudicotyledons</taxon>
        <taxon>Gunneridae</taxon>
        <taxon>Pentapetalae</taxon>
        <taxon>rosids</taxon>
        <taxon>malvids</taxon>
        <taxon>Brassicales</taxon>
        <taxon>Brassicaceae</taxon>
        <taxon>Cardamineae</taxon>
        <taxon>Cardamine</taxon>
    </lineage>
</organism>
<dbReference type="EMBL" id="JBANAX010000824">
    <property type="protein sequence ID" value="KAL1192362.1"/>
    <property type="molecule type" value="Genomic_DNA"/>
</dbReference>
<gene>
    <name evidence="2" type="ORF">V5N11_005118</name>
</gene>
<dbReference type="AlphaFoldDB" id="A0ABD0ZCE9"/>
<dbReference type="Proteomes" id="UP001558713">
    <property type="component" value="Unassembled WGS sequence"/>
</dbReference>
<dbReference type="Pfam" id="PF13966">
    <property type="entry name" value="zf-RVT"/>
    <property type="match status" value="1"/>
</dbReference>
<evidence type="ECO:0000259" key="1">
    <source>
        <dbReference type="Pfam" id="PF13966"/>
    </source>
</evidence>
<comment type="caution">
    <text evidence="2">The sequence shown here is derived from an EMBL/GenBank/DDBJ whole genome shotgun (WGS) entry which is preliminary data.</text>
</comment>
<evidence type="ECO:0000313" key="3">
    <source>
        <dbReference type="Proteomes" id="UP001558713"/>
    </source>
</evidence>
<accession>A0ABD0ZCE9</accession>
<proteinExistence type="predicted"/>
<evidence type="ECO:0000313" key="2">
    <source>
        <dbReference type="EMBL" id="KAL1192362.1"/>
    </source>
</evidence>
<protein>
    <recommendedName>
        <fullName evidence="1">Reverse transcriptase zinc-binding domain-containing protein</fullName>
    </recommendedName>
</protein>
<keyword evidence="3" id="KW-1185">Reference proteome</keyword>
<reference evidence="2 3" key="1">
    <citation type="submission" date="2024-04" db="EMBL/GenBank/DDBJ databases">
        <title>Genome assembly C_amara_ONT_v2.</title>
        <authorList>
            <person name="Yant L."/>
            <person name="Moore C."/>
            <person name="Slenker M."/>
        </authorList>
    </citation>
    <scope>NUCLEOTIDE SEQUENCE [LARGE SCALE GENOMIC DNA]</scope>
    <source>
        <tissue evidence="2">Leaf</tissue>
    </source>
</reference>
<sequence>MVGASPPKGRDTNRFNRLRVVSYGHLCHILLMSRIPIYIWKTWDRPAGLFSSKLTWESLRPRAPIVPWNNQVWYAGHVPKHAFTFWVATLDRLPVRARLYAWGVANSDACCTCGNHFETRDHLLL</sequence>
<dbReference type="InterPro" id="IPR026960">
    <property type="entry name" value="RVT-Znf"/>
</dbReference>